<evidence type="ECO:0000256" key="3">
    <source>
        <dbReference type="ARBA" id="ARBA00022723"/>
    </source>
</evidence>
<dbReference type="eggNOG" id="COG2908">
    <property type="taxonomic scope" value="Bacteria"/>
</dbReference>
<reference evidence="8 9" key="1">
    <citation type="submission" date="2014-07" db="EMBL/GenBank/DDBJ databases">
        <title>Tepidicaulis marinum gen. nov., sp. nov., a novel marine bacterium denitrifying nitrate to nitrous oxide strictly under microaerobic conditions.</title>
        <authorList>
            <person name="Takeuchi M."/>
            <person name="Yamagishi T."/>
            <person name="Kamagata Y."/>
            <person name="Oshima K."/>
            <person name="Hattori M."/>
            <person name="Katayama T."/>
            <person name="Hanada S."/>
            <person name="Tamaki H."/>
            <person name="Marumo K."/>
            <person name="Maeda H."/>
            <person name="Nedachi M."/>
            <person name="Iwasaki W."/>
            <person name="Suwa Y."/>
            <person name="Sakata S."/>
        </authorList>
    </citation>
    <scope>NUCLEOTIDE SEQUENCE [LARGE SCALE GENOMIC DNA]</scope>
    <source>
        <strain evidence="8 9">MA2</strain>
    </source>
</reference>
<dbReference type="EMBL" id="BBIO01000011">
    <property type="protein sequence ID" value="GAK45705.1"/>
    <property type="molecule type" value="Genomic_DNA"/>
</dbReference>
<dbReference type="GO" id="GO:0016020">
    <property type="term" value="C:membrane"/>
    <property type="evidence" value="ECO:0007669"/>
    <property type="project" value="GOC"/>
</dbReference>
<dbReference type="InterPro" id="IPR043461">
    <property type="entry name" value="LpxH-like"/>
</dbReference>
<dbReference type="AlphaFoldDB" id="A0A081BCD7"/>
<evidence type="ECO:0000256" key="5">
    <source>
        <dbReference type="ARBA" id="ARBA00023211"/>
    </source>
</evidence>
<sequence>MTLLDTASWGAALKFRRTSGADKRPAPKTKTVSPRIGRSRRPSDPAGKLPVPASPPGLPAPVADPVAEPAPKKKARAARTRVGRGAIHEKLYNSPRPKKTKKHRTLFLSDIHLGTPGCKADLLYDFLRNNDAETIFLVGDIIDGWRIKRSWYWNESHNAVVQELLRKARKGTKVVYVPGNHDEALRDYTGLNFGGVDMVGEALHETADGRTFLIIHGDQFDSVVRYATWLAHLGDRAYTVALALNTWLHDVRRLFGLPYWSLSAYLKHKVKNAVEYISRFETAVARAARERGVDGVICGHIHFAEIREIDGVLYCNDGDWVESCTAMSEDETGRLSIIRWHHFSWEMQPELIEPETRSAPPVLDAA</sequence>
<evidence type="ECO:0000256" key="2">
    <source>
        <dbReference type="ARBA" id="ARBA00022519"/>
    </source>
</evidence>
<dbReference type="PANTHER" id="PTHR34990">
    <property type="entry name" value="UDP-2,3-DIACYLGLUCOSAMINE HYDROLASE-RELATED"/>
    <property type="match status" value="1"/>
</dbReference>
<accession>A0A081BCD7</accession>
<protein>
    <submittedName>
        <fullName evidence="8">Metallophosphoesterase</fullName>
    </submittedName>
</protein>
<keyword evidence="2" id="KW-0997">Cell inner membrane</keyword>
<dbReference type="CDD" id="cd07398">
    <property type="entry name" value="MPP_YbbF-LpxH"/>
    <property type="match status" value="1"/>
</dbReference>
<keyword evidence="3" id="KW-0479">Metal-binding</keyword>
<dbReference type="Gene3D" id="3.60.21.10">
    <property type="match status" value="1"/>
</dbReference>
<evidence type="ECO:0000256" key="4">
    <source>
        <dbReference type="ARBA" id="ARBA00023136"/>
    </source>
</evidence>
<gene>
    <name evidence="8" type="ORF">M2A_2204</name>
</gene>
<dbReference type="InterPro" id="IPR004843">
    <property type="entry name" value="Calcineurin-like_PHP"/>
</dbReference>
<dbReference type="InterPro" id="IPR029052">
    <property type="entry name" value="Metallo-depent_PP-like"/>
</dbReference>
<dbReference type="STRING" id="1333998.M2A_2204"/>
<keyword evidence="9" id="KW-1185">Reference proteome</keyword>
<name>A0A081BCD7_9HYPH</name>
<evidence type="ECO:0000259" key="7">
    <source>
        <dbReference type="Pfam" id="PF00149"/>
    </source>
</evidence>
<keyword evidence="5" id="KW-0464">Manganese</keyword>
<comment type="caution">
    <text evidence="8">The sequence shown here is derived from an EMBL/GenBank/DDBJ whole genome shotgun (WGS) entry which is preliminary data.</text>
</comment>
<dbReference type="GO" id="GO:0008758">
    <property type="term" value="F:UDP-2,3-diacylglucosamine hydrolase activity"/>
    <property type="evidence" value="ECO:0007669"/>
    <property type="project" value="TreeGrafter"/>
</dbReference>
<dbReference type="Proteomes" id="UP000028702">
    <property type="component" value="Unassembled WGS sequence"/>
</dbReference>
<evidence type="ECO:0000256" key="1">
    <source>
        <dbReference type="ARBA" id="ARBA00022475"/>
    </source>
</evidence>
<organism evidence="8 9">
    <name type="scientific">Tepidicaulis marinus</name>
    <dbReference type="NCBI Taxonomy" id="1333998"/>
    <lineage>
        <taxon>Bacteria</taxon>
        <taxon>Pseudomonadati</taxon>
        <taxon>Pseudomonadota</taxon>
        <taxon>Alphaproteobacteria</taxon>
        <taxon>Hyphomicrobiales</taxon>
        <taxon>Parvibaculaceae</taxon>
        <taxon>Tepidicaulis</taxon>
    </lineage>
</organism>
<dbReference type="GO" id="GO:0009245">
    <property type="term" value="P:lipid A biosynthetic process"/>
    <property type="evidence" value="ECO:0007669"/>
    <property type="project" value="TreeGrafter"/>
</dbReference>
<proteinExistence type="predicted"/>
<evidence type="ECO:0000313" key="9">
    <source>
        <dbReference type="Proteomes" id="UP000028702"/>
    </source>
</evidence>
<dbReference type="GO" id="GO:0046872">
    <property type="term" value="F:metal ion binding"/>
    <property type="evidence" value="ECO:0007669"/>
    <property type="project" value="UniProtKB-KW"/>
</dbReference>
<keyword evidence="1" id="KW-1003">Cell membrane</keyword>
<keyword evidence="4" id="KW-0472">Membrane</keyword>
<evidence type="ECO:0000256" key="6">
    <source>
        <dbReference type="SAM" id="MobiDB-lite"/>
    </source>
</evidence>
<feature type="compositionally biased region" description="Low complexity" evidence="6">
    <location>
        <begin position="60"/>
        <end position="69"/>
    </location>
</feature>
<evidence type="ECO:0000313" key="8">
    <source>
        <dbReference type="EMBL" id="GAK45705.1"/>
    </source>
</evidence>
<dbReference type="PANTHER" id="PTHR34990:SF2">
    <property type="entry name" value="BLL8164 PROTEIN"/>
    <property type="match status" value="1"/>
</dbReference>
<feature type="domain" description="Calcineurin-like phosphoesterase" evidence="7">
    <location>
        <begin position="104"/>
        <end position="302"/>
    </location>
</feature>
<dbReference type="Pfam" id="PF00149">
    <property type="entry name" value="Metallophos"/>
    <property type="match status" value="1"/>
</dbReference>
<feature type="region of interest" description="Disordered" evidence="6">
    <location>
        <begin position="1"/>
        <end position="81"/>
    </location>
</feature>
<dbReference type="SUPFAM" id="SSF56300">
    <property type="entry name" value="Metallo-dependent phosphatases"/>
    <property type="match status" value="1"/>
</dbReference>
<feature type="compositionally biased region" description="Basic residues" evidence="6">
    <location>
        <begin position="72"/>
        <end position="81"/>
    </location>
</feature>